<dbReference type="AlphaFoldDB" id="A0A1G9H7L3"/>
<accession>A0A1G9H7L3</accession>
<gene>
    <name evidence="1" type="ORF">SAMN04515672_0134</name>
</gene>
<dbReference type="STRING" id="1095776.SAMN04515672_0134"/>
<keyword evidence="2" id="KW-1185">Reference proteome</keyword>
<reference evidence="2" key="1">
    <citation type="submission" date="2016-10" db="EMBL/GenBank/DDBJ databases">
        <authorList>
            <person name="Varghese N."/>
            <person name="Submissions S."/>
        </authorList>
    </citation>
    <scope>NUCLEOTIDE SEQUENCE [LARGE SCALE GENOMIC DNA]</scope>
    <source>
        <strain evidence="2">B4,CECT 8067,JCM 17497</strain>
    </source>
</reference>
<dbReference type="Proteomes" id="UP000198882">
    <property type="component" value="Unassembled WGS sequence"/>
</dbReference>
<evidence type="ECO:0000313" key="2">
    <source>
        <dbReference type="Proteomes" id="UP000198882"/>
    </source>
</evidence>
<proteinExistence type="predicted"/>
<dbReference type="EMBL" id="FNFE01000011">
    <property type="protein sequence ID" value="SDL08882.1"/>
    <property type="molecule type" value="Genomic_DNA"/>
</dbReference>
<protein>
    <submittedName>
        <fullName evidence="1">Uncharacterized protein</fullName>
    </submittedName>
</protein>
<evidence type="ECO:0000313" key="1">
    <source>
        <dbReference type="EMBL" id="SDL08882.1"/>
    </source>
</evidence>
<organism evidence="1 2">
    <name type="scientific">Natronorubrum texcoconense</name>
    <dbReference type="NCBI Taxonomy" id="1095776"/>
    <lineage>
        <taxon>Archaea</taxon>
        <taxon>Methanobacteriati</taxon>
        <taxon>Methanobacteriota</taxon>
        <taxon>Stenosarchaea group</taxon>
        <taxon>Halobacteria</taxon>
        <taxon>Halobacteriales</taxon>
        <taxon>Natrialbaceae</taxon>
        <taxon>Natronorubrum</taxon>
    </lineage>
</organism>
<sequence length="132" mass="14680">MATDHSHGLPADTTDGRSALTGLREACETVLETALRPTSIDVRARCQPDGEFLQVDDKWDRKTWRHQHSADRVQLTSSGLTGHWSLEHQTGDGRFEIVASGLEREDAYARAEQYMADLAAVEQRCRSGRAAD</sequence>
<name>A0A1G9H7L3_9EURY</name>
<dbReference type="RefSeq" id="WP_090312400.1">
    <property type="nucleotide sequence ID" value="NZ_FNFE01000011.1"/>
</dbReference>
<dbReference type="OrthoDB" id="384009at2157"/>